<evidence type="ECO:0000313" key="1">
    <source>
        <dbReference type="EMBL" id="RPE64812.1"/>
    </source>
</evidence>
<dbReference type="AlphaFoldDB" id="A0A3N4U2T1"/>
<dbReference type="InterPro" id="IPR011008">
    <property type="entry name" value="Dimeric_a/b-barrel"/>
</dbReference>
<proteinExistence type="predicted"/>
<reference evidence="1 2" key="1">
    <citation type="submission" date="2018-11" db="EMBL/GenBank/DDBJ databases">
        <title>Genomic Encyclopedia of Type Strains, Phase IV (KMG-IV): sequencing the most valuable type-strain genomes for metagenomic binning, comparative biology and taxonomic classification.</title>
        <authorList>
            <person name="Goeker M."/>
        </authorList>
    </citation>
    <scope>NUCLEOTIDE SEQUENCE [LARGE SCALE GENOMIC DNA]</scope>
    <source>
        <strain evidence="1 2">DSM 104731</strain>
    </source>
</reference>
<sequence length="107" mass="11765">MITRFAIFEGTINAGQDEEFRAAVKAEILPHWLSFPGARDVRLSFTEEADEGAPSIPMILQIDYDDMAAVDAALASPERGAAKAATENLLPRFFTGRIHHHITTKVV</sequence>
<dbReference type="RefSeq" id="WP_123793757.1">
    <property type="nucleotide sequence ID" value="NZ_RKQK01000004.1"/>
</dbReference>
<keyword evidence="2" id="KW-1185">Reference proteome</keyword>
<accession>A0A3N4U2T1</accession>
<evidence type="ECO:0008006" key="3">
    <source>
        <dbReference type="Google" id="ProtNLM"/>
    </source>
</evidence>
<organism evidence="1 2">
    <name type="scientific">Pacificibacter maritimus</name>
    <dbReference type="NCBI Taxonomy" id="762213"/>
    <lineage>
        <taxon>Bacteria</taxon>
        <taxon>Pseudomonadati</taxon>
        <taxon>Pseudomonadota</taxon>
        <taxon>Alphaproteobacteria</taxon>
        <taxon>Rhodobacterales</taxon>
        <taxon>Roseobacteraceae</taxon>
        <taxon>Pacificibacter</taxon>
    </lineage>
</organism>
<comment type="caution">
    <text evidence="1">The sequence shown here is derived from an EMBL/GenBank/DDBJ whole genome shotgun (WGS) entry which is preliminary data.</text>
</comment>
<dbReference type="Proteomes" id="UP000269689">
    <property type="component" value="Unassembled WGS sequence"/>
</dbReference>
<evidence type="ECO:0000313" key="2">
    <source>
        <dbReference type="Proteomes" id="UP000269689"/>
    </source>
</evidence>
<dbReference type="SUPFAM" id="SSF54909">
    <property type="entry name" value="Dimeric alpha+beta barrel"/>
    <property type="match status" value="1"/>
</dbReference>
<dbReference type="EMBL" id="RKQK01000004">
    <property type="protein sequence ID" value="RPE64812.1"/>
    <property type="molecule type" value="Genomic_DNA"/>
</dbReference>
<gene>
    <name evidence="1" type="ORF">EDD53_2576</name>
</gene>
<protein>
    <recommendedName>
        <fullName evidence="3">Antibiotic biosynthesis monooxygenase</fullName>
    </recommendedName>
</protein>
<name>A0A3N4U2T1_9RHOB</name>
<dbReference type="Gene3D" id="3.30.70.100">
    <property type="match status" value="1"/>
</dbReference>
<dbReference type="OrthoDB" id="7107863at2"/>